<evidence type="ECO:0000313" key="1">
    <source>
        <dbReference type="EMBL" id="KAK0639247.1"/>
    </source>
</evidence>
<dbReference type="Proteomes" id="UP001174936">
    <property type="component" value="Unassembled WGS sequence"/>
</dbReference>
<accession>A0AA40CI27</accession>
<name>A0AA40CI27_9PEZI</name>
<keyword evidence="2" id="KW-1185">Reference proteome</keyword>
<protein>
    <submittedName>
        <fullName evidence="1">Uncharacterized protein</fullName>
    </submittedName>
</protein>
<gene>
    <name evidence="1" type="ORF">B0T16DRAFT_239113</name>
</gene>
<proteinExistence type="predicted"/>
<organism evidence="1 2">
    <name type="scientific">Cercophora newfieldiana</name>
    <dbReference type="NCBI Taxonomy" id="92897"/>
    <lineage>
        <taxon>Eukaryota</taxon>
        <taxon>Fungi</taxon>
        <taxon>Dikarya</taxon>
        <taxon>Ascomycota</taxon>
        <taxon>Pezizomycotina</taxon>
        <taxon>Sordariomycetes</taxon>
        <taxon>Sordariomycetidae</taxon>
        <taxon>Sordariales</taxon>
        <taxon>Lasiosphaeriaceae</taxon>
        <taxon>Cercophora</taxon>
    </lineage>
</organism>
<comment type="caution">
    <text evidence="1">The sequence shown here is derived from an EMBL/GenBank/DDBJ whole genome shotgun (WGS) entry which is preliminary data.</text>
</comment>
<evidence type="ECO:0000313" key="2">
    <source>
        <dbReference type="Proteomes" id="UP001174936"/>
    </source>
</evidence>
<sequence>MSSSSCLSLWGRNPNSRPLPCPSLSQSLNRKSFNALQSARQLPQCLSVDTACHDTSLVQASATSAVQEKLPPHPLDDARSSLDAHQARMQLSLVPTVSWRAENIVPWPPFILTGDRVMLSNFLFCVIC</sequence>
<reference evidence="1" key="1">
    <citation type="submission" date="2023-06" db="EMBL/GenBank/DDBJ databases">
        <title>Genome-scale phylogeny and comparative genomics of the fungal order Sordariales.</title>
        <authorList>
            <consortium name="Lawrence Berkeley National Laboratory"/>
            <person name="Hensen N."/>
            <person name="Bonometti L."/>
            <person name="Westerberg I."/>
            <person name="Brannstrom I.O."/>
            <person name="Guillou S."/>
            <person name="Cros-Aarteil S."/>
            <person name="Calhoun S."/>
            <person name="Haridas S."/>
            <person name="Kuo A."/>
            <person name="Mondo S."/>
            <person name="Pangilinan J."/>
            <person name="Riley R."/>
            <person name="Labutti K."/>
            <person name="Andreopoulos B."/>
            <person name="Lipzen A."/>
            <person name="Chen C."/>
            <person name="Yanf M."/>
            <person name="Daum C."/>
            <person name="Ng V."/>
            <person name="Clum A."/>
            <person name="Steindorff A."/>
            <person name="Ohm R."/>
            <person name="Martin F."/>
            <person name="Silar P."/>
            <person name="Natvig D."/>
            <person name="Lalanne C."/>
            <person name="Gautier V."/>
            <person name="Ament-Velasquez S.L."/>
            <person name="Kruys A."/>
            <person name="Hutchinson M.I."/>
            <person name="Powell A.J."/>
            <person name="Barry K."/>
            <person name="Miller A.N."/>
            <person name="Grigoriev I.V."/>
            <person name="Debuchy R."/>
            <person name="Gladieux P."/>
            <person name="Thoren M.H."/>
            <person name="Johannesson H."/>
        </authorList>
    </citation>
    <scope>NUCLEOTIDE SEQUENCE</scope>
    <source>
        <strain evidence="1">SMH2532-1</strain>
    </source>
</reference>
<dbReference type="AlphaFoldDB" id="A0AA40CI27"/>
<dbReference type="EMBL" id="JAULSV010000007">
    <property type="protein sequence ID" value="KAK0639247.1"/>
    <property type="molecule type" value="Genomic_DNA"/>
</dbReference>